<feature type="transmembrane region" description="Helical" evidence="1">
    <location>
        <begin position="382"/>
        <end position="405"/>
    </location>
</feature>
<comment type="caution">
    <text evidence="2">The sequence shown here is derived from an EMBL/GenBank/DDBJ whole genome shotgun (WGS) entry which is preliminary data.</text>
</comment>
<feature type="transmembrane region" description="Helical" evidence="1">
    <location>
        <begin position="355"/>
        <end position="376"/>
    </location>
</feature>
<protein>
    <submittedName>
        <fullName evidence="2">Efflux RND transporter permease subunit</fullName>
    </submittedName>
</protein>
<feature type="transmembrane region" description="Helical" evidence="1">
    <location>
        <begin position="862"/>
        <end position="886"/>
    </location>
</feature>
<dbReference type="Gene3D" id="3.30.70.1440">
    <property type="entry name" value="Multidrug efflux transporter AcrB pore domain"/>
    <property type="match status" value="1"/>
</dbReference>
<name>A0A4Q0VQU8_9BACI</name>
<dbReference type="InterPro" id="IPR027463">
    <property type="entry name" value="AcrB_DN_DC_subdom"/>
</dbReference>
<keyword evidence="3" id="KW-1185">Reference proteome</keyword>
<organism evidence="2 3">
    <name type="scientific">Anaerobacillus alkaliphilus</name>
    <dbReference type="NCBI Taxonomy" id="1548597"/>
    <lineage>
        <taxon>Bacteria</taxon>
        <taxon>Bacillati</taxon>
        <taxon>Bacillota</taxon>
        <taxon>Bacilli</taxon>
        <taxon>Bacillales</taxon>
        <taxon>Bacillaceae</taxon>
        <taxon>Anaerobacillus</taxon>
    </lineage>
</organism>
<dbReference type="PRINTS" id="PR00702">
    <property type="entry name" value="ACRIFLAVINRP"/>
</dbReference>
<dbReference type="GO" id="GO:0042910">
    <property type="term" value="F:xenobiotic transmembrane transporter activity"/>
    <property type="evidence" value="ECO:0007669"/>
    <property type="project" value="TreeGrafter"/>
</dbReference>
<dbReference type="Pfam" id="PF00873">
    <property type="entry name" value="ACR_tran"/>
    <property type="match status" value="1"/>
</dbReference>
<dbReference type="SUPFAM" id="SSF82866">
    <property type="entry name" value="Multidrug efflux transporter AcrB transmembrane domain"/>
    <property type="match status" value="2"/>
</dbReference>
<accession>A0A4Q0VQU8</accession>
<sequence length="1026" mass="112861">MMDIAIKKPKITLMFLVLLLIVGTITFFQLPKREIPEFTYDIGSITTIYPGATPEKVEREITSPLERDLQAIIGIREMTSVSAAGVSNITIQLQDGTDKTAVFAKIRNVVSQVSSTFSDEVISPTIREDIQMGALSSYHILSPDREKLYQLRDSIEQWQTEIEGIPGVRGTIVKGIPQEELVISLETEKMTRKGIILPQVLNSLKGEFETIPLGTQQSNDSIVQLSIATYQSITDIEKIYVGLSAGNEAVYVSDIGNVELRSLKPKDYITYNGTPALSFTVLPEQGVDIPSLQKKVDERLELLTSDLPEQVTIDLFYTQNTIVAQIFKDLSISFIISIFAVIIITLLGMNLISAIIVALAIPTSIILGLIPLPYLGVDLNQISIIGFIIALGILVDDAIVVNDNIQRRYRLGDGALKGALIGTREVRVSIITSTLAVVFTFFPLLFLSGGNGDFIRALPSVLITTIIASTIVSLTLVPIYSSWRRNNSKNEQVVKLGILGGLIERLANWYSEKILKRVVKTPVKISIIGLVVCTLAYGLIPFIPIVFFPSADRSEVTVDVTLPVGITMERTNDYLLEIANQLAEDEAIKEISIYTGAGLPGLFGQVMTGSGENTGQILLRVDREKQKADETIAKWTGQLRGTFQDAEIKMTTIETGPPVGAPIAIKVAGPQLNELMKIVTEIKQEIELLEGSGVVVDDIGSPLTTIVYEPNREVVEKHGFTLREISEQIRLVTLGFPFGNFDTGKNNVNMRVIVDEVAKGEQVDMSELFLPSKQEIEGQQPIIVSFSELLVETKTDQIQKIPHINGQRTITIRAYPGEEQKAALEQQIDRIINGISKSEEYSITVGGESEARTDFFIEITKLFFIVIFLIYIVMAIQFYSLITPILVMSTVYLAISGAIFGLFITQVGIGFMAMMGIVSLAGIVVRNSIVLIEFIEQRLRDGYELTEAVIEAGRTRLRPILLTALTSIAALLPIAFGGDVLFKPLAISIISGLLFSTIFTVVLVPAFYISAFKNRIAKTKELESDI</sequence>
<feature type="transmembrane region" description="Helical" evidence="1">
    <location>
        <begin position="892"/>
        <end position="925"/>
    </location>
</feature>
<dbReference type="SUPFAM" id="SSF82693">
    <property type="entry name" value="Multidrug efflux transporter AcrB pore domain, PN1, PN2, PC1 and PC2 subdomains"/>
    <property type="match status" value="3"/>
</dbReference>
<feature type="transmembrane region" description="Helical" evidence="1">
    <location>
        <begin position="984"/>
        <end position="1009"/>
    </location>
</feature>
<feature type="transmembrane region" description="Helical" evidence="1">
    <location>
        <begin position="960"/>
        <end position="978"/>
    </location>
</feature>
<dbReference type="EMBL" id="QOUX01000046">
    <property type="protein sequence ID" value="RXI98297.1"/>
    <property type="molecule type" value="Genomic_DNA"/>
</dbReference>
<dbReference type="GO" id="GO:0005886">
    <property type="term" value="C:plasma membrane"/>
    <property type="evidence" value="ECO:0007669"/>
    <property type="project" value="TreeGrafter"/>
</dbReference>
<proteinExistence type="predicted"/>
<feature type="transmembrane region" description="Helical" evidence="1">
    <location>
        <begin position="12"/>
        <end position="30"/>
    </location>
</feature>
<feature type="transmembrane region" description="Helical" evidence="1">
    <location>
        <begin position="330"/>
        <end position="348"/>
    </location>
</feature>
<evidence type="ECO:0000256" key="1">
    <source>
        <dbReference type="SAM" id="Phobius"/>
    </source>
</evidence>
<dbReference type="OrthoDB" id="9757876at2"/>
<dbReference type="Gene3D" id="3.30.2090.10">
    <property type="entry name" value="Multidrug efflux transporter AcrB TolC docking domain, DN and DC subdomains"/>
    <property type="match status" value="2"/>
</dbReference>
<dbReference type="InterPro" id="IPR001036">
    <property type="entry name" value="Acrflvin-R"/>
</dbReference>
<evidence type="ECO:0000313" key="2">
    <source>
        <dbReference type="EMBL" id="RXI98297.1"/>
    </source>
</evidence>
<keyword evidence="1" id="KW-1133">Transmembrane helix</keyword>
<feature type="transmembrane region" description="Helical" evidence="1">
    <location>
        <begin position="523"/>
        <end position="548"/>
    </location>
</feature>
<keyword evidence="1" id="KW-0472">Membrane</keyword>
<dbReference type="PANTHER" id="PTHR32063:SF18">
    <property type="entry name" value="CATION EFFLUX SYSTEM PROTEIN"/>
    <property type="match status" value="1"/>
</dbReference>
<dbReference type="Gene3D" id="3.30.70.1320">
    <property type="entry name" value="Multidrug efflux transporter AcrB pore domain like"/>
    <property type="match status" value="1"/>
</dbReference>
<gene>
    <name evidence="2" type="ORF">DS745_18370</name>
</gene>
<feature type="transmembrane region" description="Helical" evidence="1">
    <location>
        <begin position="426"/>
        <end position="446"/>
    </location>
</feature>
<dbReference type="Gene3D" id="1.20.1640.10">
    <property type="entry name" value="Multidrug efflux transporter AcrB transmembrane domain"/>
    <property type="match status" value="2"/>
</dbReference>
<dbReference type="SUPFAM" id="SSF82714">
    <property type="entry name" value="Multidrug efflux transporter AcrB TolC docking domain, DN and DC subdomains"/>
    <property type="match status" value="1"/>
</dbReference>
<feature type="transmembrane region" description="Helical" evidence="1">
    <location>
        <begin position="458"/>
        <end position="481"/>
    </location>
</feature>
<dbReference type="AlphaFoldDB" id="A0A4Q0VQU8"/>
<evidence type="ECO:0000313" key="3">
    <source>
        <dbReference type="Proteomes" id="UP000290649"/>
    </source>
</evidence>
<dbReference type="Gene3D" id="3.30.70.1430">
    <property type="entry name" value="Multidrug efflux transporter AcrB pore domain"/>
    <property type="match status" value="2"/>
</dbReference>
<reference evidence="2 3" key="1">
    <citation type="journal article" date="2019" name="Int. J. Syst. Evol. Microbiol.">
        <title>Anaerobacillus alkaliphilus sp. nov., a novel alkaliphilic and moderately halophilic bacterium.</title>
        <authorList>
            <person name="Borsodi A.K."/>
            <person name="Aszalos J.M."/>
            <person name="Bihari P."/>
            <person name="Nagy I."/>
            <person name="Schumann P."/>
            <person name="Sproer C."/>
            <person name="Kovacs A.L."/>
            <person name="Boka K."/>
            <person name="Dobosy P."/>
            <person name="Ovari M."/>
            <person name="Szili-Kovacs T."/>
            <person name="Toth E."/>
        </authorList>
    </citation>
    <scope>NUCLEOTIDE SEQUENCE [LARGE SCALE GENOMIC DNA]</scope>
    <source>
        <strain evidence="2 3">B16-10</strain>
    </source>
</reference>
<keyword evidence="1" id="KW-0812">Transmembrane</keyword>
<dbReference type="PANTHER" id="PTHR32063">
    <property type="match status" value="1"/>
</dbReference>
<dbReference type="Proteomes" id="UP000290649">
    <property type="component" value="Unassembled WGS sequence"/>
</dbReference>